<reference evidence="1" key="1">
    <citation type="journal article" date="2012" name="Science">
        <title>Fermentation, hydrogen, and sulfur metabolism in multiple uncultivated bacterial phyla.</title>
        <authorList>
            <person name="Wrighton K.C."/>
            <person name="Thomas B.C."/>
            <person name="Sharon I."/>
            <person name="Miller C.S."/>
            <person name="Castelle C.J."/>
            <person name="VerBerkmoes N.C."/>
            <person name="Wilkins M.J."/>
            <person name="Hettich R.L."/>
            <person name="Lipton M.S."/>
            <person name="Williams K.H."/>
            <person name="Long P.E."/>
            <person name="Banfield J.F."/>
        </authorList>
    </citation>
    <scope>NUCLEOTIDE SEQUENCE [LARGE SCALE GENOMIC DNA]</scope>
</reference>
<evidence type="ECO:0000313" key="1">
    <source>
        <dbReference type="EMBL" id="EKE27786.1"/>
    </source>
</evidence>
<protein>
    <submittedName>
        <fullName evidence="1">Uncharacterized protein</fullName>
    </submittedName>
</protein>
<comment type="caution">
    <text evidence="1">The sequence shown here is derived from an EMBL/GenBank/DDBJ whole genome shotgun (WGS) entry which is preliminary data.</text>
</comment>
<gene>
    <name evidence="1" type="ORF">ACD_3C00151G0002</name>
</gene>
<dbReference type="AlphaFoldDB" id="K2F9I4"/>
<organism evidence="1">
    <name type="scientific">uncultured bacterium</name>
    <name type="common">gcode 4</name>
    <dbReference type="NCBI Taxonomy" id="1234023"/>
    <lineage>
        <taxon>Bacteria</taxon>
        <taxon>environmental samples</taxon>
    </lineage>
</organism>
<proteinExistence type="predicted"/>
<accession>K2F9I4</accession>
<name>K2F9I4_9BACT</name>
<dbReference type="EMBL" id="AMFJ01000425">
    <property type="protein sequence ID" value="EKE27786.1"/>
    <property type="molecule type" value="Genomic_DNA"/>
</dbReference>
<sequence>MNKDSKISWIQEKVNSEKQKLSTRITPSSKSKKVSKAVEKNLERYAMLLEMEGEIKEAMDLLAKSLEEQRRYADSLADIQPINSPNKFRWKLSRRLYYLQEILCLSKDYKEFRDKDISIEDENKLMNSIVIHAEFISDELLIALWLEDAEFLKLEYPEQLKRKIQHISAVKEFFANTRPLQVGSWINDYTWRIMMTKKVQNPAYWKIILIQSVESWDESSKKQRKTLTFHDDIYSFLRSQKHTRVSLNWKEKRLSKILINLRKLRFQIWNKSFLESIAKQVEPLSAYQSYQLKLATSHLKKINWIDAKSDSENLEISITRIDSKLREIISQKTSVYKHSENITEITRNLEEDWKNFYKNFKSVLKKFNNDKIDYIVDSFSGMHPDFKKTFSERIESILHDNSNILSIIDKIDFDEAAKEQAYFWALEDSNQGKDTSSKKYQEHQYFEALKQKREYFEELKTTKSKEKNFMENSWALFDELEVNGSLRKLISDIDTYLKSKPEFCVNPFAKIYERVWMEFYKINTFRSKKDIIWIIKSILTINLLLKEQWFLIFISKLEWSLDVKRLEKSNEAREFISRRINKNLSNMAKKDFLKKFIFPKDSAVNKRFEEHIKALINLKTLLASGEFSEIERLLTELRKWFYNK</sequence>